<reference evidence="3 4" key="1">
    <citation type="journal article" date="2015" name="Genome Biol. Evol.">
        <title>Phylogenomic analyses indicate that early fungi evolved digesting cell walls of algal ancestors of land plants.</title>
        <authorList>
            <person name="Chang Y."/>
            <person name="Wang S."/>
            <person name="Sekimoto S."/>
            <person name="Aerts A.L."/>
            <person name="Choi C."/>
            <person name="Clum A."/>
            <person name="LaButti K.M."/>
            <person name="Lindquist E.A."/>
            <person name="Yee Ngan C."/>
            <person name="Ohm R.A."/>
            <person name="Salamov A.A."/>
            <person name="Grigoriev I.V."/>
            <person name="Spatafora J.W."/>
            <person name="Berbee M.L."/>
        </authorList>
    </citation>
    <scope>NUCLEOTIDE SEQUENCE [LARGE SCALE GENOMIC DNA]</scope>
    <source>
        <strain evidence="3 4">JEL478</strain>
    </source>
</reference>
<accession>A0A139AIK8</accession>
<dbReference type="GO" id="GO:0006120">
    <property type="term" value="P:mitochondrial electron transport, NADH to ubiquinone"/>
    <property type="evidence" value="ECO:0007669"/>
    <property type="project" value="TreeGrafter"/>
</dbReference>
<dbReference type="AlphaFoldDB" id="A0A139AIK8"/>
<dbReference type="PANTHER" id="PTHR13156">
    <property type="entry name" value="NADH-UBIQUINONE OXIDOREDUCTASE 13 KD-A SUBUNIT"/>
    <property type="match status" value="1"/>
</dbReference>
<dbReference type="STRING" id="1344416.A0A139AIK8"/>
<dbReference type="Pfam" id="PF10276">
    <property type="entry name" value="zf-CHCC"/>
    <property type="match status" value="1"/>
</dbReference>
<dbReference type="GO" id="GO:0005739">
    <property type="term" value="C:mitochondrion"/>
    <property type="evidence" value="ECO:0007669"/>
    <property type="project" value="GOC"/>
</dbReference>
<feature type="chain" id="PRO_5007296229" description="Zinc finger CHCC-type domain-containing protein" evidence="1">
    <location>
        <begin position="23"/>
        <end position="175"/>
    </location>
</feature>
<protein>
    <recommendedName>
        <fullName evidence="2">Zinc finger CHCC-type domain-containing protein</fullName>
    </recommendedName>
</protein>
<gene>
    <name evidence="3" type="ORF">M427DRAFT_97582</name>
</gene>
<organism evidence="3 4">
    <name type="scientific">Gonapodya prolifera (strain JEL478)</name>
    <name type="common">Monoblepharis prolifera</name>
    <dbReference type="NCBI Taxonomy" id="1344416"/>
    <lineage>
        <taxon>Eukaryota</taxon>
        <taxon>Fungi</taxon>
        <taxon>Fungi incertae sedis</taxon>
        <taxon>Chytridiomycota</taxon>
        <taxon>Chytridiomycota incertae sedis</taxon>
        <taxon>Monoblepharidomycetes</taxon>
        <taxon>Monoblepharidales</taxon>
        <taxon>Gonapodyaceae</taxon>
        <taxon>Gonapodya</taxon>
    </lineage>
</organism>
<dbReference type="EMBL" id="KQ965751">
    <property type="protein sequence ID" value="KXS16627.1"/>
    <property type="molecule type" value="Genomic_DNA"/>
</dbReference>
<keyword evidence="1" id="KW-0732">Signal</keyword>
<evidence type="ECO:0000313" key="3">
    <source>
        <dbReference type="EMBL" id="KXS16627.1"/>
    </source>
</evidence>
<feature type="signal peptide" evidence="1">
    <location>
        <begin position="1"/>
        <end position="22"/>
    </location>
</feature>
<dbReference type="OrthoDB" id="307899at2759"/>
<name>A0A139AIK8_GONPJ</name>
<dbReference type="Gene3D" id="2.60.260.40">
    <property type="entry name" value="q5lls5 like domains"/>
    <property type="match status" value="1"/>
</dbReference>
<dbReference type="Proteomes" id="UP000070544">
    <property type="component" value="Unassembled WGS sequence"/>
</dbReference>
<evidence type="ECO:0000259" key="2">
    <source>
        <dbReference type="Pfam" id="PF10276"/>
    </source>
</evidence>
<feature type="domain" description="Zinc finger CHCC-type" evidence="2">
    <location>
        <begin position="132"/>
        <end position="169"/>
    </location>
</feature>
<dbReference type="PANTHER" id="PTHR13156:SF0">
    <property type="entry name" value="NADH DEHYDROGENASE [UBIQUINONE] IRON-SULFUR PROTEIN 6, MITOCHONDRIAL"/>
    <property type="match status" value="1"/>
</dbReference>
<evidence type="ECO:0000256" key="1">
    <source>
        <dbReference type="SAM" id="SignalP"/>
    </source>
</evidence>
<keyword evidence="4" id="KW-1185">Reference proteome</keyword>
<dbReference type="InterPro" id="IPR019401">
    <property type="entry name" value="Znf_CHCC"/>
</dbReference>
<evidence type="ECO:0000313" key="4">
    <source>
        <dbReference type="Proteomes" id="UP000070544"/>
    </source>
</evidence>
<sequence length="175" mass="18257">MASPVRAPITVALLSLATPVSHLSPRAAVPHLCRAISTTPVSLSKAAVPAPTAAPSVVDFTHVPISNLQTLTAAGLEVTQSPNNDGTWSRSQRPRSLAYRGARFEQTDIALQPTPLSAQAMIAEEPVRTVQGHKAVCDGGGGALGHPKVYIPLDKPGEVVPCGYCGLRFIAEEGH</sequence>
<proteinExistence type="predicted"/>